<dbReference type="InterPro" id="IPR001180">
    <property type="entry name" value="CNH_dom"/>
</dbReference>
<dbReference type="GO" id="GO:0034058">
    <property type="term" value="P:endosomal vesicle fusion"/>
    <property type="evidence" value="ECO:0007669"/>
    <property type="project" value="TreeGrafter"/>
</dbReference>
<gene>
    <name evidence="7" type="ORF">EJ05DRAFT_493396</name>
</gene>
<organism evidence="7 8">
    <name type="scientific">Pseudovirgaria hyperparasitica</name>
    <dbReference type="NCBI Taxonomy" id="470096"/>
    <lineage>
        <taxon>Eukaryota</taxon>
        <taxon>Fungi</taxon>
        <taxon>Dikarya</taxon>
        <taxon>Ascomycota</taxon>
        <taxon>Pezizomycotina</taxon>
        <taxon>Dothideomycetes</taxon>
        <taxon>Dothideomycetes incertae sedis</taxon>
        <taxon>Acrospermales</taxon>
        <taxon>Acrospermaceae</taxon>
        <taxon>Pseudovirgaria</taxon>
    </lineage>
</organism>
<protein>
    <recommendedName>
        <fullName evidence="6">CNH domain-containing protein</fullName>
    </recommendedName>
</protein>
<dbReference type="Proteomes" id="UP000799437">
    <property type="component" value="Unassembled WGS sequence"/>
</dbReference>
<comment type="subcellular location">
    <subcellularLocation>
        <location evidence="1">Cytoplasm</location>
    </subcellularLocation>
</comment>
<dbReference type="InterPro" id="IPR032914">
    <property type="entry name" value="Vam6/VPS39/TRAP1"/>
</dbReference>
<feature type="compositionally biased region" description="Polar residues" evidence="5">
    <location>
        <begin position="243"/>
        <end position="263"/>
    </location>
</feature>
<dbReference type="GO" id="GO:0005737">
    <property type="term" value="C:cytoplasm"/>
    <property type="evidence" value="ECO:0007669"/>
    <property type="project" value="UniProtKB-SubCell"/>
</dbReference>
<dbReference type="PANTHER" id="PTHR12894:SF27">
    <property type="entry name" value="TRANSFORMING GROWTH FACTOR-BETA RECEPTOR-ASSOCIATED PROTEIN 1"/>
    <property type="match status" value="1"/>
</dbReference>
<dbReference type="RefSeq" id="XP_033599282.1">
    <property type="nucleotide sequence ID" value="XM_033746111.1"/>
</dbReference>
<dbReference type="GO" id="GO:0015031">
    <property type="term" value="P:protein transport"/>
    <property type="evidence" value="ECO:0007669"/>
    <property type="project" value="UniProtKB-KW"/>
</dbReference>
<keyword evidence="2" id="KW-0813">Transport</keyword>
<accession>A0A6A6W6X4</accession>
<dbReference type="PANTHER" id="PTHR12894">
    <property type="entry name" value="CNH DOMAIN CONTAINING"/>
    <property type="match status" value="1"/>
</dbReference>
<proteinExistence type="predicted"/>
<dbReference type="EMBL" id="ML996574">
    <property type="protein sequence ID" value="KAF2756831.1"/>
    <property type="molecule type" value="Genomic_DNA"/>
</dbReference>
<evidence type="ECO:0000256" key="5">
    <source>
        <dbReference type="SAM" id="MobiDB-lite"/>
    </source>
</evidence>
<keyword evidence="3" id="KW-0963">Cytoplasm</keyword>
<evidence type="ECO:0000256" key="1">
    <source>
        <dbReference type="ARBA" id="ARBA00004496"/>
    </source>
</evidence>
<reference evidence="7" key="1">
    <citation type="journal article" date="2020" name="Stud. Mycol.">
        <title>101 Dothideomycetes genomes: a test case for predicting lifestyles and emergence of pathogens.</title>
        <authorList>
            <person name="Haridas S."/>
            <person name="Albert R."/>
            <person name="Binder M."/>
            <person name="Bloem J."/>
            <person name="Labutti K."/>
            <person name="Salamov A."/>
            <person name="Andreopoulos B."/>
            <person name="Baker S."/>
            <person name="Barry K."/>
            <person name="Bills G."/>
            <person name="Bluhm B."/>
            <person name="Cannon C."/>
            <person name="Castanera R."/>
            <person name="Culley D."/>
            <person name="Daum C."/>
            <person name="Ezra D."/>
            <person name="Gonzalez J."/>
            <person name="Henrissat B."/>
            <person name="Kuo A."/>
            <person name="Liang C."/>
            <person name="Lipzen A."/>
            <person name="Lutzoni F."/>
            <person name="Magnuson J."/>
            <person name="Mondo S."/>
            <person name="Nolan M."/>
            <person name="Ohm R."/>
            <person name="Pangilinan J."/>
            <person name="Park H.-J."/>
            <person name="Ramirez L."/>
            <person name="Alfaro M."/>
            <person name="Sun H."/>
            <person name="Tritt A."/>
            <person name="Yoshinaga Y."/>
            <person name="Zwiers L.-H."/>
            <person name="Turgeon B."/>
            <person name="Goodwin S."/>
            <person name="Spatafora J."/>
            <person name="Crous P."/>
            <person name="Grigoriev I."/>
        </authorList>
    </citation>
    <scope>NUCLEOTIDE SEQUENCE</scope>
    <source>
        <strain evidence="7">CBS 121739</strain>
    </source>
</reference>
<feature type="domain" description="CNH" evidence="6">
    <location>
        <begin position="42"/>
        <end position="480"/>
    </location>
</feature>
<keyword evidence="4" id="KW-0653">Protein transport</keyword>
<dbReference type="GO" id="GO:0006914">
    <property type="term" value="P:autophagy"/>
    <property type="evidence" value="ECO:0007669"/>
    <property type="project" value="TreeGrafter"/>
</dbReference>
<dbReference type="AlphaFoldDB" id="A0A6A6W6X4"/>
<evidence type="ECO:0000256" key="4">
    <source>
        <dbReference type="ARBA" id="ARBA00022927"/>
    </source>
</evidence>
<evidence type="ECO:0000256" key="2">
    <source>
        <dbReference type="ARBA" id="ARBA00022448"/>
    </source>
</evidence>
<feature type="region of interest" description="Disordered" evidence="5">
    <location>
        <begin position="240"/>
        <end position="363"/>
    </location>
</feature>
<evidence type="ECO:0000313" key="7">
    <source>
        <dbReference type="EMBL" id="KAF2756831.1"/>
    </source>
</evidence>
<dbReference type="PROSITE" id="PS50219">
    <property type="entry name" value="CNH"/>
    <property type="match status" value="1"/>
</dbReference>
<keyword evidence="8" id="KW-1185">Reference proteome</keyword>
<evidence type="ECO:0000259" key="6">
    <source>
        <dbReference type="PROSITE" id="PS50219"/>
    </source>
</evidence>
<evidence type="ECO:0000256" key="3">
    <source>
        <dbReference type="ARBA" id="ARBA00022490"/>
    </source>
</evidence>
<dbReference type="OrthoDB" id="5325112at2759"/>
<sequence>MASSPARQSLVHDVIHRHEDGTFVLRKLISDVPLSADGQTSDIRITCVEVYNENLYIGTSAAEILHFVLIPAEPDDASDEPTPMLASRQQPAYAQDLKAGIQQILLLPKVNKACIICNNTLTFYSLPELSPAFPSTKPIACTHVGGVDQNLEEDDEDNEDSMAILMAQKNNLRMVRVTEEGPRSKKSVQYGGCLVTRRRGDIACAADQHSYALLDVDQQQKVPLFPISTLDEEASGIVAGPTQDISTSSGHHTPSKSMASTQGLPARGQPEGRTHGRSTSLGIFGDQRKLESPRPGSQSRYAFDAPDFFSRSRSPFPVPTPDDRSPERGATPAPGPEGSDKPLPARPVEHHPESEPISVTPPEPLKKFVPLMPHIISPTPNEFLLTTGTTPEDRGVGSFVNLDGDPSRGTMEFSSYPISIISDGRGIDPSSSMGPGETPEEGYVLAMVYLFKDEQHKVCVEVQRWDTEPGESASLKEWIDISTVNDTSHPNISAGMSSMVVKTGLILPELGQKLTPRQMDLRGLTSEKLVPVRSSSLKSDDQGAKQYAERLSQWQARSVLWSSNNVWWIVRNPMILKLDARLYNAQHSETADSKMVPNREQIELLLNDLHGLQGWTEVDYLGLGYIRQKASLLLFMDLIIRTISDVLVFEKDKRSTEEALIQGEVDPRIILALLPQFKDEVVQGPSGISILGGLKSTIEAFLGQYDVTKISRDPKSPFGDNLLQLIRRYLGLWRQKKGMASIADDKEVFQTVDAALLHILLLLDRHSTHGPSTNANLRKELNSLLDGGVDCFERAVELLEQYQRLFLLSRLYMSKRLVGKVLETWRRILEGENDEGGEFADGEIRMRKHLAEVRDPALMEEYGTWLANRNPKLGVELFADDNARVKFEPARAVEILKARAPGAVKEYLEYLVFGKKLSKYANDLIGFYLDSVIEQLSSSPETRTILLQTYETYRALRPHKPTYRQFITENSLGVEWWDNRLRLLQLLGSATGSAVADYDVVNVMSRLKAYENELVPEMIVLSGRQGEHDSAIRLLTHGLGDFDTAVNYCLLGGSSIFRPSLGYVPDNAMPSREEQGRLFKVLLAEFLKIEDLGERIERTGELLERFGGWFDVMDVLSQVPDEWSVEIFGGFLVSALRELVRDRHESEVVKALNGAVNLRSSADLIEKTEAEKPTLETVK</sequence>
<dbReference type="GeneID" id="54487165"/>
<evidence type="ECO:0000313" key="8">
    <source>
        <dbReference type="Proteomes" id="UP000799437"/>
    </source>
</evidence>
<name>A0A6A6W6X4_9PEZI</name>
<dbReference type="GO" id="GO:0016020">
    <property type="term" value="C:membrane"/>
    <property type="evidence" value="ECO:0007669"/>
    <property type="project" value="TreeGrafter"/>
</dbReference>